<feature type="transmembrane region" description="Helical" evidence="1">
    <location>
        <begin position="41"/>
        <end position="57"/>
    </location>
</feature>
<evidence type="ECO:0000313" key="3">
    <source>
        <dbReference type="Proteomes" id="UP000321832"/>
    </source>
</evidence>
<organism evidence="2 3">
    <name type="scientific">Piscinibacter aquaticus</name>
    <dbReference type="NCBI Taxonomy" id="392597"/>
    <lineage>
        <taxon>Bacteria</taxon>
        <taxon>Pseudomonadati</taxon>
        <taxon>Pseudomonadota</taxon>
        <taxon>Betaproteobacteria</taxon>
        <taxon>Burkholderiales</taxon>
        <taxon>Sphaerotilaceae</taxon>
        <taxon>Piscinibacter</taxon>
    </lineage>
</organism>
<keyword evidence="1" id="KW-0472">Membrane</keyword>
<dbReference type="EMBL" id="VOPW01000001">
    <property type="protein sequence ID" value="TXC66471.1"/>
    <property type="molecule type" value="Genomic_DNA"/>
</dbReference>
<keyword evidence="1" id="KW-0812">Transmembrane</keyword>
<feature type="transmembrane region" description="Helical" evidence="1">
    <location>
        <begin position="63"/>
        <end position="81"/>
    </location>
</feature>
<dbReference type="Proteomes" id="UP000321832">
    <property type="component" value="Unassembled WGS sequence"/>
</dbReference>
<keyword evidence="1" id="KW-1133">Transmembrane helix</keyword>
<evidence type="ECO:0000256" key="1">
    <source>
        <dbReference type="SAM" id="Phobius"/>
    </source>
</evidence>
<comment type="caution">
    <text evidence="2">The sequence shown here is derived from an EMBL/GenBank/DDBJ whole genome shotgun (WGS) entry which is preliminary data.</text>
</comment>
<sequence length="167" mass="18505">MGRLPKSGGKFVCPSTKLSQTSWNAKELSGTKRKFVREHPTLMALSALAAFATPLALPNFPTLFALGMLVYGLSLFAAMLTRDPFIGEYSRVRLQTDQLVDHAFGIDKVSLLVFNSFDQKDLLDGVSQPDIGKLIKLVKAGHDYASTTYGYYDHVRKAFIAGLLRFR</sequence>
<dbReference type="AlphaFoldDB" id="A0A5C6U397"/>
<evidence type="ECO:0000313" key="2">
    <source>
        <dbReference type="EMBL" id="TXC66471.1"/>
    </source>
</evidence>
<keyword evidence="3" id="KW-1185">Reference proteome</keyword>
<proteinExistence type="predicted"/>
<gene>
    <name evidence="2" type="ORF">FSC37_13355</name>
</gene>
<reference evidence="2 3" key="1">
    <citation type="submission" date="2019-08" db="EMBL/GenBank/DDBJ databases">
        <authorList>
            <person name="Khan S.A."/>
            <person name="Jeon C.O."/>
            <person name="Jeong S.E."/>
        </authorList>
    </citation>
    <scope>NUCLEOTIDE SEQUENCE [LARGE SCALE GENOMIC DNA]</scope>
    <source>
        <strain evidence="3">IMCC1728</strain>
    </source>
</reference>
<name>A0A5C6U397_9BURK</name>
<accession>A0A5C6U397</accession>
<protein>
    <submittedName>
        <fullName evidence="2">Uncharacterized protein</fullName>
    </submittedName>
</protein>